<name>A0A6P6TYK2_COFAR</name>
<dbReference type="AlphaFoldDB" id="A0A6P6TYK2"/>
<evidence type="ECO:0000313" key="3">
    <source>
        <dbReference type="Proteomes" id="UP001652660"/>
    </source>
</evidence>
<sequence>MVEIFAALDYAEDSQVNFAIFQFEGAARSWWNVVRAKWEREQTPWTWAKFEREFNAKFLLPKIQEKREDDFIKLKQGLLSVAEYEKRFTKLSKFVPELVITEHKRIKRFIQELNVKIQEFLAAAQITIFTDALDKVQRVENAKSQFKTFHARKRSKPSYTPGTSEKSTQPLKMGRGARGVRMLERSGGTPSKGAPPKGNQSG</sequence>
<protein>
    <recommendedName>
        <fullName evidence="2">Retrotransposon gag domain-containing protein</fullName>
    </recommendedName>
</protein>
<dbReference type="Pfam" id="PF03732">
    <property type="entry name" value="Retrotrans_gag"/>
    <property type="match status" value="1"/>
</dbReference>
<proteinExistence type="predicted"/>
<evidence type="ECO:0000259" key="2">
    <source>
        <dbReference type="Pfam" id="PF03732"/>
    </source>
</evidence>
<feature type="region of interest" description="Disordered" evidence="1">
    <location>
        <begin position="145"/>
        <end position="202"/>
    </location>
</feature>
<organism evidence="3 4">
    <name type="scientific">Coffea arabica</name>
    <name type="common">Arabian coffee</name>
    <dbReference type="NCBI Taxonomy" id="13443"/>
    <lineage>
        <taxon>Eukaryota</taxon>
        <taxon>Viridiplantae</taxon>
        <taxon>Streptophyta</taxon>
        <taxon>Embryophyta</taxon>
        <taxon>Tracheophyta</taxon>
        <taxon>Spermatophyta</taxon>
        <taxon>Magnoliopsida</taxon>
        <taxon>eudicotyledons</taxon>
        <taxon>Gunneridae</taxon>
        <taxon>Pentapetalae</taxon>
        <taxon>asterids</taxon>
        <taxon>lamiids</taxon>
        <taxon>Gentianales</taxon>
        <taxon>Rubiaceae</taxon>
        <taxon>Ixoroideae</taxon>
        <taxon>Gardenieae complex</taxon>
        <taxon>Bertiereae - Coffeeae clade</taxon>
        <taxon>Coffeeae</taxon>
        <taxon>Coffea</taxon>
    </lineage>
</organism>
<dbReference type="PANTHER" id="PTHR34482:SF36">
    <property type="entry name" value="RETROTRANSPOSON GAG DOMAIN-CONTAINING PROTEIN"/>
    <property type="match status" value="1"/>
</dbReference>
<feature type="domain" description="Retrotransposon gag" evidence="2">
    <location>
        <begin position="18"/>
        <end position="114"/>
    </location>
</feature>
<dbReference type="InterPro" id="IPR005162">
    <property type="entry name" value="Retrotrans_gag_dom"/>
</dbReference>
<feature type="compositionally biased region" description="Polar residues" evidence="1">
    <location>
        <begin position="157"/>
        <end position="170"/>
    </location>
</feature>
<reference evidence="3" key="1">
    <citation type="journal article" date="2025" name="Foods">
        <title>Unveiling the Microbial Signatures of Arabica Coffee Cherries: Insights into Ripeness Specific Diversity, Functional Traits, and Implications for Quality and Safety.</title>
        <authorList>
            <consortium name="RefSeq"/>
            <person name="Tenea G.N."/>
            <person name="Cifuentes V."/>
            <person name="Reyes P."/>
            <person name="Cevallos-Vallejos M."/>
        </authorList>
    </citation>
    <scope>NUCLEOTIDE SEQUENCE [LARGE SCALE GENOMIC DNA]</scope>
</reference>
<gene>
    <name evidence="4" type="primary">LOC113705774</name>
</gene>
<evidence type="ECO:0000313" key="4">
    <source>
        <dbReference type="RefSeq" id="XP_027083485.2"/>
    </source>
</evidence>
<dbReference type="PANTHER" id="PTHR34482">
    <property type="entry name" value="DNA DAMAGE-INDUCIBLE PROTEIN 1-LIKE"/>
    <property type="match status" value="1"/>
</dbReference>
<dbReference type="Proteomes" id="UP001652660">
    <property type="component" value="Chromosome 4e"/>
</dbReference>
<accession>A0A6P6TYK2</accession>
<evidence type="ECO:0000256" key="1">
    <source>
        <dbReference type="SAM" id="MobiDB-lite"/>
    </source>
</evidence>
<dbReference type="OrthoDB" id="1936908at2759"/>
<dbReference type="GeneID" id="113705774"/>
<dbReference type="RefSeq" id="XP_027083485.2">
    <property type="nucleotide sequence ID" value="XM_027227684.2"/>
</dbReference>
<reference evidence="4" key="2">
    <citation type="submission" date="2025-08" db="UniProtKB">
        <authorList>
            <consortium name="RefSeq"/>
        </authorList>
    </citation>
    <scope>IDENTIFICATION</scope>
    <source>
        <tissue evidence="4">Leaves</tissue>
    </source>
</reference>
<keyword evidence="3" id="KW-1185">Reference proteome</keyword>